<keyword evidence="5" id="KW-1185">Reference proteome</keyword>
<dbReference type="Pfam" id="PF13637">
    <property type="entry name" value="Ank_4"/>
    <property type="match status" value="1"/>
</dbReference>
<keyword evidence="1" id="KW-0677">Repeat</keyword>
<organism evidence="4 5">
    <name type="scientific">Ilyodon furcidens</name>
    <name type="common">goldbreast splitfin</name>
    <dbReference type="NCBI Taxonomy" id="33524"/>
    <lineage>
        <taxon>Eukaryota</taxon>
        <taxon>Metazoa</taxon>
        <taxon>Chordata</taxon>
        <taxon>Craniata</taxon>
        <taxon>Vertebrata</taxon>
        <taxon>Euteleostomi</taxon>
        <taxon>Actinopterygii</taxon>
        <taxon>Neopterygii</taxon>
        <taxon>Teleostei</taxon>
        <taxon>Neoteleostei</taxon>
        <taxon>Acanthomorphata</taxon>
        <taxon>Ovalentaria</taxon>
        <taxon>Atherinomorphae</taxon>
        <taxon>Cyprinodontiformes</taxon>
        <taxon>Goodeidae</taxon>
        <taxon>Ilyodon</taxon>
    </lineage>
</organism>
<dbReference type="PROSITE" id="PS50088">
    <property type="entry name" value="ANK_REPEAT"/>
    <property type="match status" value="1"/>
</dbReference>
<feature type="repeat" description="ANK" evidence="3">
    <location>
        <begin position="27"/>
        <end position="59"/>
    </location>
</feature>
<gene>
    <name evidence="4" type="ORF">ILYODFUR_027060</name>
</gene>
<evidence type="ECO:0000256" key="3">
    <source>
        <dbReference type="PROSITE-ProRule" id="PRU00023"/>
    </source>
</evidence>
<reference evidence="4 5" key="1">
    <citation type="submission" date="2021-06" db="EMBL/GenBank/DDBJ databases">
        <authorList>
            <person name="Palmer J.M."/>
        </authorList>
    </citation>
    <scope>NUCLEOTIDE SEQUENCE [LARGE SCALE GENOMIC DNA]</scope>
    <source>
        <strain evidence="5">if_2019</strain>
        <tissue evidence="4">Muscle</tissue>
    </source>
</reference>
<dbReference type="SUPFAM" id="SSF48403">
    <property type="entry name" value="Ankyrin repeat"/>
    <property type="match status" value="1"/>
</dbReference>
<protein>
    <submittedName>
        <fullName evidence="4">Uncharacterized protein</fullName>
    </submittedName>
</protein>
<dbReference type="Gene3D" id="1.25.40.20">
    <property type="entry name" value="Ankyrin repeat-containing domain"/>
    <property type="match status" value="1"/>
</dbReference>
<proteinExistence type="predicted"/>
<dbReference type="SMART" id="SM00248">
    <property type="entry name" value="ANK"/>
    <property type="match status" value="1"/>
</dbReference>
<dbReference type="InterPro" id="IPR033635">
    <property type="entry name" value="ANKS1/Caskin"/>
</dbReference>
<evidence type="ECO:0000313" key="5">
    <source>
        <dbReference type="Proteomes" id="UP001482620"/>
    </source>
</evidence>
<dbReference type="PROSITE" id="PS50297">
    <property type="entry name" value="ANK_REP_REGION"/>
    <property type="match status" value="1"/>
</dbReference>
<name>A0ABV0SQX4_9TELE</name>
<keyword evidence="2 3" id="KW-0040">ANK repeat</keyword>
<dbReference type="PANTHER" id="PTHR24174:SF18">
    <property type="entry name" value="CASKIN-2"/>
    <property type="match status" value="1"/>
</dbReference>
<dbReference type="Proteomes" id="UP001482620">
    <property type="component" value="Unassembled WGS sequence"/>
</dbReference>
<dbReference type="EMBL" id="JAHRIQ010003509">
    <property type="protein sequence ID" value="MEQ2222506.1"/>
    <property type="molecule type" value="Genomic_DNA"/>
</dbReference>
<dbReference type="PANTHER" id="PTHR24174">
    <property type="entry name" value="ANKYRIN REPEAT AND STERILE ALPHA MOTIF DOMAIN-CONTAINING PROTEIN 1"/>
    <property type="match status" value="1"/>
</dbReference>
<evidence type="ECO:0000256" key="2">
    <source>
        <dbReference type="ARBA" id="ARBA00023043"/>
    </source>
</evidence>
<dbReference type="InterPro" id="IPR002110">
    <property type="entry name" value="Ankyrin_rpt"/>
</dbReference>
<comment type="caution">
    <text evidence="4">The sequence shown here is derived from an EMBL/GenBank/DDBJ whole genome shotgun (WGS) entry which is preliminary data.</text>
</comment>
<accession>A0ABV0SQX4</accession>
<sequence length="78" mass="8651">MGQIAACHFQELLGSNKRLNINYQDSDGFSALHHAALTGTTELLSLLLEAQATVDIKDINGIIMTEQPHWLTWSWPSS</sequence>
<evidence type="ECO:0000313" key="4">
    <source>
        <dbReference type="EMBL" id="MEQ2222506.1"/>
    </source>
</evidence>
<dbReference type="InterPro" id="IPR036770">
    <property type="entry name" value="Ankyrin_rpt-contain_sf"/>
</dbReference>
<evidence type="ECO:0000256" key="1">
    <source>
        <dbReference type="ARBA" id="ARBA00022737"/>
    </source>
</evidence>